<evidence type="ECO:0000313" key="1">
    <source>
        <dbReference type="EMBL" id="KEQ13503.1"/>
    </source>
</evidence>
<gene>
    <name evidence="1" type="ORF">GZ77_14185</name>
</gene>
<dbReference type="PROSITE" id="PS51257">
    <property type="entry name" value="PROKAR_LIPOPROTEIN"/>
    <property type="match status" value="1"/>
</dbReference>
<name>A0A081N4Y0_9GAMM</name>
<evidence type="ECO:0008006" key="3">
    <source>
        <dbReference type="Google" id="ProtNLM"/>
    </source>
</evidence>
<dbReference type="EMBL" id="JOKG01000003">
    <property type="protein sequence ID" value="KEQ13503.1"/>
    <property type="molecule type" value="Genomic_DNA"/>
</dbReference>
<dbReference type="AlphaFoldDB" id="A0A081N4Y0"/>
<proteinExistence type="predicted"/>
<sequence length="298" mass="33201">MHHQKHCQTNQPSGSKSLLISLLLVFTAIITGCGSTQAEQEESHEFLTLDVNELKMTMLADISTIIFSDDELSNDVKTDITRLAITPLRKSSEIKIAGTDQETRPIAVSFQKAFEQSLVNMVDESHITQATAIIHTRKPTTPLCNPAGKSLTATLPLTMQDDAMRRKTIEDRTITLRRMARSAPIDLYVAYVHDGLNQRSPAEQAIYRGEVSNPENISLHDLEMACTEMPDDIVGASYVLTTKRGNSLYFGNNGKQAADGNGNTLWRYWFGGLQSAPVDKRYHQVLDYLRECGLDIEL</sequence>
<dbReference type="eggNOG" id="ENOG50336EU">
    <property type="taxonomic scope" value="Bacteria"/>
</dbReference>
<protein>
    <recommendedName>
        <fullName evidence="3">Lipoprotein</fullName>
    </recommendedName>
</protein>
<keyword evidence="2" id="KW-1185">Reference proteome</keyword>
<comment type="caution">
    <text evidence="1">The sequence shown here is derived from an EMBL/GenBank/DDBJ whole genome shotgun (WGS) entry which is preliminary data.</text>
</comment>
<evidence type="ECO:0000313" key="2">
    <source>
        <dbReference type="Proteomes" id="UP000028006"/>
    </source>
</evidence>
<organism evidence="1 2">
    <name type="scientific">Endozoicomonas montiporae</name>
    <dbReference type="NCBI Taxonomy" id="1027273"/>
    <lineage>
        <taxon>Bacteria</taxon>
        <taxon>Pseudomonadati</taxon>
        <taxon>Pseudomonadota</taxon>
        <taxon>Gammaproteobacteria</taxon>
        <taxon>Oceanospirillales</taxon>
        <taxon>Endozoicomonadaceae</taxon>
        <taxon>Endozoicomonas</taxon>
    </lineage>
</organism>
<dbReference type="Proteomes" id="UP000028006">
    <property type="component" value="Unassembled WGS sequence"/>
</dbReference>
<dbReference type="RefSeq" id="WP_034876402.1">
    <property type="nucleotide sequence ID" value="NZ_JOKG01000003.1"/>
</dbReference>
<reference evidence="1 2" key="1">
    <citation type="submission" date="2014-06" db="EMBL/GenBank/DDBJ databases">
        <title>Whole Genome Sequences of Three Symbiotic Endozoicomonas Bacteria.</title>
        <authorList>
            <person name="Neave M.J."/>
            <person name="Apprill A."/>
            <person name="Voolstra C.R."/>
        </authorList>
    </citation>
    <scope>NUCLEOTIDE SEQUENCE [LARGE SCALE GENOMIC DNA]</scope>
    <source>
        <strain evidence="1 2">LMG 24815</strain>
    </source>
</reference>
<accession>A0A081N4Y0</accession>